<dbReference type="PANTHER" id="PTHR33449:SF1">
    <property type="entry name" value="NUCLEOID-ASSOCIATED PROTEIN YBAB"/>
    <property type="match status" value="1"/>
</dbReference>
<sequence>MRETCVFRNSKYSIKIMFDKLKDMYQMQKQAREMQALLGAERAVGSSKDGVIQITLSGSFDVVDVVVTDGAQLTKDVVQKDIKEAFTDAQQKVKGILMQKFKGMV</sequence>
<dbReference type="Proteomes" id="UP000176576">
    <property type="component" value="Unassembled WGS sequence"/>
</dbReference>
<dbReference type="PANTHER" id="PTHR33449">
    <property type="entry name" value="NUCLEOID-ASSOCIATED PROTEIN YBAB"/>
    <property type="match status" value="1"/>
</dbReference>
<evidence type="ECO:0000256" key="1">
    <source>
        <dbReference type="ARBA" id="ARBA00023125"/>
    </source>
</evidence>
<comment type="caution">
    <text evidence="2">The sequence shown here is derived from an EMBL/GenBank/DDBJ whole genome shotgun (WGS) entry which is preliminary data.</text>
</comment>
<accession>A0A1G2G6R5</accession>
<proteinExistence type="predicted"/>
<name>A0A1G2G6R5_9BACT</name>
<dbReference type="Gene3D" id="3.30.1310.10">
    <property type="entry name" value="Nucleoid-associated protein YbaB-like domain"/>
    <property type="match status" value="1"/>
</dbReference>
<protein>
    <recommendedName>
        <fullName evidence="4">Nucleoid-associated protein, YbaB/EbfC family</fullName>
    </recommendedName>
</protein>
<dbReference type="SUPFAM" id="SSF82607">
    <property type="entry name" value="YbaB-like"/>
    <property type="match status" value="1"/>
</dbReference>
<organism evidence="2 3">
    <name type="scientific">Candidatus Ryanbacteria bacterium RIFCSPHIGHO2_02_FULL_45_13b</name>
    <dbReference type="NCBI Taxonomy" id="1802117"/>
    <lineage>
        <taxon>Bacteria</taxon>
        <taxon>Candidatus Ryaniibacteriota</taxon>
    </lineage>
</organism>
<gene>
    <name evidence="2" type="ORF">A3J54_03000</name>
</gene>
<evidence type="ECO:0000313" key="3">
    <source>
        <dbReference type="Proteomes" id="UP000176576"/>
    </source>
</evidence>
<evidence type="ECO:0008006" key="4">
    <source>
        <dbReference type="Google" id="ProtNLM"/>
    </source>
</evidence>
<dbReference type="GO" id="GO:0003677">
    <property type="term" value="F:DNA binding"/>
    <property type="evidence" value="ECO:0007669"/>
    <property type="project" value="UniProtKB-KW"/>
</dbReference>
<dbReference type="InterPro" id="IPR036894">
    <property type="entry name" value="YbaB-like_sf"/>
</dbReference>
<evidence type="ECO:0000313" key="2">
    <source>
        <dbReference type="EMBL" id="OGZ45945.1"/>
    </source>
</evidence>
<dbReference type="AlphaFoldDB" id="A0A1G2G6R5"/>
<keyword evidence="1" id="KW-0238">DNA-binding</keyword>
<dbReference type="InterPro" id="IPR004401">
    <property type="entry name" value="YbaB/EbfC"/>
</dbReference>
<reference evidence="2 3" key="1">
    <citation type="journal article" date="2016" name="Nat. Commun.">
        <title>Thousands of microbial genomes shed light on interconnected biogeochemical processes in an aquifer system.</title>
        <authorList>
            <person name="Anantharaman K."/>
            <person name="Brown C.T."/>
            <person name="Hug L.A."/>
            <person name="Sharon I."/>
            <person name="Castelle C.J."/>
            <person name="Probst A.J."/>
            <person name="Thomas B.C."/>
            <person name="Singh A."/>
            <person name="Wilkins M.J."/>
            <person name="Karaoz U."/>
            <person name="Brodie E.L."/>
            <person name="Williams K.H."/>
            <person name="Hubbard S.S."/>
            <person name="Banfield J.F."/>
        </authorList>
    </citation>
    <scope>NUCLEOTIDE SEQUENCE [LARGE SCALE GENOMIC DNA]</scope>
</reference>
<dbReference type="STRING" id="1802117.A3J54_03000"/>
<dbReference type="Pfam" id="PF02575">
    <property type="entry name" value="YbaB_DNA_bd"/>
    <property type="match status" value="1"/>
</dbReference>
<dbReference type="EMBL" id="MHNN01000018">
    <property type="protein sequence ID" value="OGZ45945.1"/>
    <property type="molecule type" value="Genomic_DNA"/>
</dbReference>